<gene>
    <name evidence="1" type="ORF">LG45_16075</name>
</gene>
<dbReference type="RefSeq" id="WP_035128970.1">
    <property type="nucleotide sequence ID" value="NZ_JRHH01000006.1"/>
</dbReference>
<reference evidence="1 2" key="1">
    <citation type="submission" date="2014-09" db="EMBL/GenBank/DDBJ databases">
        <title>Whole Genome Shotgun of Flavobacterium aquatile LMG 4008.</title>
        <authorList>
            <person name="Gale A.N."/>
            <person name="Pipes S.E."/>
            <person name="Newman J.D."/>
        </authorList>
    </citation>
    <scope>NUCLEOTIDE SEQUENCE [LARGE SCALE GENOMIC DNA]</scope>
    <source>
        <strain evidence="1 2">LMG 4008</strain>
    </source>
</reference>
<comment type="caution">
    <text evidence="1">The sequence shown here is derived from an EMBL/GenBank/DDBJ whole genome shotgun (WGS) entry which is preliminary data.</text>
</comment>
<dbReference type="AlphaFoldDB" id="A0A095TX27"/>
<keyword evidence="2" id="KW-1185">Reference proteome</keyword>
<name>A0A095TX27_9FLAO</name>
<accession>A0A095TX27</accession>
<evidence type="ECO:0000313" key="2">
    <source>
        <dbReference type="Proteomes" id="UP000029554"/>
    </source>
</evidence>
<protein>
    <recommendedName>
        <fullName evidence="3">FCP1 homology domain-containing protein</fullName>
    </recommendedName>
</protein>
<organism evidence="1 2">
    <name type="scientific">Flavobacterium aquatile LMG 4008 = ATCC 11947</name>
    <dbReference type="NCBI Taxonomy" id="1453498"/>
    <lineage>
        <taxon>Bacteria</taxon>
        <taxon>Pseudomonadati</taxon>
        <taxon>Bacteroidota</taxon>
        <taxon>Flavobacteriia</taxon>
        <taxon>Flavobacteriales</taxon>
        <taxon>Flavobacteriaceae</taxon>
        <taxon>Flavobacterium</taxon>
    </lineage>
</organism>
<evidence type="ECO:0000313" key="1">
    <source>
        <dbReference type="EMBL" id="KGD66938.1"/>
    </source>
</evidence>
<sequence>MLILLDIDGVMLSASSWKPVERLDDGFSSFSPRAVSSLQRIISETGASIVLTTSHKSTYSLPQWRKIFKKRGIDVSIVGKLEDNTTFLTRKEEILNWQLKNKSINDYVILDDDKSLNGLPSNIKEKLVLTSPMLGLTNDDALSAIETLRKSELVYA</sequence>
<dbReference type="Proteomes" id="UP000029554">
    <property type="component" value="Unassembled WGS sequence"/>
</dbReference>
<evidence type="ECO:0008006" key="3">
    <source>
        <dbReference type="Google" id="ProtNLM"/>
    </source>
</evidence>
<proteinExistence type="predicted"/>
<dbReference type="eggNOG" id="ENOG502ZC9Q">
    <property type="taxonomic scope" value="Bacteria"/>
</dbReference>
<dbReference type="Pfam" id="PF18143">
    <property type="entry name" value="HAD_SAK_2"/>
    <property type="match status" value="1"/>
</dbReference>
<dbReference type="OrthoDB" id="764324at2"/>
<dbReference type="EMBL" id="JRHH01000006">
    <property type="protein sequence ID" value="KGD66938.1"/>
    <property type="molecule type" value="Genomic_DNA"/>
</dbReference>